<sequence length="170" mass="19644">MAEQKGRPCKQPEEHEEPPRIENEEPVNEDDHEHNEQPENEDELTLEPRVAKAISDVVCKIMEEKLPALFAKALKDTLEDEARKIVNVGENRAQNGVRMLPESRNEDKTKIWPPWTRAISMLNMVIKPILILPCDISRYLGYYCEVRKEGKEERLAECAKAQSRLRLGKT</sequence>
<evidence type="ECO:0000313" key="2">
    <source>
        <dbReference type="EMBL" id="KAD3067533.1"/>
    </source>
</evidence>
<organism evidence="2 3">
    <name type="scientific">Mikania micrantha</name>
    <name type="common">bitter vine</name>
    <dbReference type="NCBI Taxonomy" id="192012"/>
    <lineage>
        <taxon>Eukaryota</taxon>
        <taxon>Viridiplantae</taxon>
        <taxon>Streptophyta</taxon>
        <taxon>Embryophyta</taxon>
        <taxon>Tracheophyta</taxon>
        <taxon>Spermatophyta</taxon>
        <taxon>Magnoliopsida</taxon>
        <taxon>eudicotyledons</taxon>
        <taxon>Gunneridae</taxon>
        <taxon>Pentapetalae</taxon>
        <taxon>asterids</taxon>
        <taxon>campanulids</taxon>
        <taxon>Asterales</taxon>
        <taxon>Asteraceae</taxon>
        <taxon>Asteroideae</taxon>
        <taxon>Heliantheae alliance</taxon>
        <taxon>Eupatorieae</taxon>
        <taxon>Mikania</taxon>
    </lineage>
</organism>
<dbReference type="EMBL" id="SZYD01000017">
    <property type="protein sequence ID" value="KAD3067533.1"/>
    <property type="molecule type" value="Genomic_DNA"/>
</dbReference>
<feature type="region of interest" description="Disordered" evidence="1">
    <location>
        <begin position="1"/>
        <end position="47"/>
    </location>
</feature>
<feature type="compositionally biased region" description="Basic and acidic residues" evidence="1">
    <location>
        <begin position="1"/>
        <end position="37"/>
    </location>
</feature>
<proteinExistence type="predicted"/>
<dbReference type="Proteomes" id="UP000326396">
    <property type="component" value="Linkage Group LG7"/>
</dbReference>
<keyword evidence="3" id="KW-1185">Reference proteome</keyword>
<dbReference type="AlphaFoldDB" id="A0A5N6M3N7"/>
<evidence type="ECO:0000256" key="1">
    <source>
        <dbReference type="SAM" id="MobiDB-lite"/>
    </source>
</evidence>
<reference evidence="2 3" key="1">
    <citation type="submission" date="2019-05" db="EMBL/GenBank/DDBJ databases">
        <title>Mikania micrantha, genome provides insights into the molecular mechanism of rapid growth.</title>
        <authorList>
            <person name="Liu B."/>
        </authorList>
    </citation>
    <scope>NUCLEOTIDE SEQUENCE [LARGE SCALE GENOMIC DNA]</scope>
    <source>
        <strain evidence="2">NLD-2019</strain>
        <tissue evidence="2">Leaf</tissue>
    </source>
</reference>
<protein>
    <submittedName>
        <fullName evidence="2">Uncharacterized protein</fullName>
    </submittedName>
</protein>
<name>A0A5N6M3N7_9ASTR</name>
<gene>
    <name evidence="2" type="ORF">E3N88_35413</name>
</gene>
<accession>A0A5N6M3N7</accession>
<comment type="caution">
    <text evidence="2">The sequence shown here is derived from an EMBL/GenBank/DDBJ whole genome shotgun (WGS) entry which is preliminary data.</text>
</comment>
<evidence type="ECO:0000313" key="3">
    <source>
        <dbReference type="Proteomes" id="UP000326396"/>
    </source>
</evidence>